<feature type="transmembrane region" description="Helical" evidence="13">
    <location>
        <begin position="486"/>
        <end position="510"/>
    </location>
</feature>
<feature type="transmembrane region" description="Helical" evidence="13">
    <location>
        <begin position="451"/>
        <end position="474"/>
    </location>
</feature>
<keyword evidence="10 13" id="KW-0472">Membrane</keyword>
<name>A0AAX3W818_MAMLE</name>
<keyword evidence="5" id="KW-1003">Cell membrane</keyword>
<evidence type="ECO:0000256" key="9">
    <source>
        <dbReference type="ARBA" id="ARBA00023098"/>
    </source>
</evidence>
<keyword evidence="9 13" id="KW-0443">Lipid metabolism</keyword>
<dbReference type="Pfam" id="PF09924">
    <property type="entry name" value="LPG_synthase_C"/>
    <property type="match status" value="1"/>
</dbReference>
<evidence type="ECO:0000256" key="8">
    <source>
        <dbReference type="ARBA" id="ARBA00022989"/>
    </source>
</evidence>
<evidence type="ECO:0000256" key="13">
    <source>
        <dbReference type="RuleBase" id="RU363042"/>
    </source>
</evidence>
<feature type="transmembrane region" description="Helical" evidence="13">
    <location>
        <begin position="336"/>
        <end position="356"/>
    </location>
</feature>
<keyword evidence="11 13" id="KW-0046">Antibiotic resistance</keyword>
<feature type="transmembrane region" description="Helical" evidence="13">
    <location>
        <begin position="12"/>
        <end position="30"/>
    </location>
</feature>
<proteinExistence type="inferred from homology"/>
<evidence type="ECO:0000256" key="11">
    <source>
        <dbReference type="ARBA" id="ARBA00023251"/>
    </source>
</evidence>
<dbReference type="SUPFAM" id="SSF55729">
    <property type="entry name" value="Acyl-CoA N-acyltransferases (Nat)"/>
    <property type="match status" value="1"/>
</dbReference>
<dbReference type="NCBIfam" id="NF033480">
    <property type="entry name" value="bifunc_MprF"/>
    <property type="match status" value="1"/>
</dbReference>
<evidence type="ECO:0000256" key="6">
    <source>
        <dbReference type="ARBA" id="ARBA00022679"/>
    </source>
</evidence>
<dbReference type="InterPro" id="IPR016181">
    <property type="entry name" value="Acyl_CoA_acyltransferase"/>
</dbReference>
<dbReference type="InterPro" id="IPR024320">
    <property type="entry name" value="LPG_synthase_C"/>
</dbReference>
<dbReference type="PANTHER" id="PTHR34697">
    <property type="entry name" value="PHOSPHATIDYLGLYCEROL LYSYLTRANSFERASE"/>
    <property type="match status" value="1"/>
</dbReference>
<feature type="transmembrane region" description="Helical" evidence="13">
    <location>
        <begin position="134"/>
        <end position="155"/>
    </location>
</feature>
<evidence type="ECO:0000313" key="15">
    <source>
        <dbReference type="EMBL" id="WHI61344.1"/>
    </source>
</evidence>
<feature type="transmembrane region" description="Helical" evidence="13">
    <location>
        <begin position="50"/>
        <end position="70"/>
    </location>
</feature>
<dbReference type="Proteomes" id="UP001223261">
    <property type="component" value="Chromosome"/>
</dbReference>
<evidence type="ECO:0000256" key="7">
    <source>
        <dbReference type="ARBA" id="ARBA00022692"/>
    </source>
</evidence>
<keyword evidence="7 13" id="KW-0812">Transmembrane</keyword>
<dbReference type="NCBIfam" id="TIGR00374">
    <property type="entry name" value="flippase-like domain"/>
    <property type="match status" value="1"/>
</dbReference>
<evidence type="ECO:0000313" key="16">
    <source>
        <dbReference type="Proteomes" id="UP001223261"/>
    </source>
</evidence>
<dbReference type="EMBL" id="CP118848">
    <property type="protein sequence ID" value="WHI61344.1"/>
    <property type="molecule type" value="Genomic_DNA"/>
</dbReference>
<dbReference type="AlphaFoldDB" id="A0AAX3W818"/>
<keyword evidence="6 13" id="KW-0808">Transferase</keyword>
<evidence type="ECO:0000256" key="1">
    <source>
        <dbReference type="ARBA" id="ARBA00004651"/>
    </source>
</evidence>
<feature type="transmembrane region" description="Helical" evidence="13">
    <location>
        <begin position="167"/>
        <end position="185"/>
    </location>
</feature>
<feature type="transmembrane region" description="Helical" evidence="13">
    <location>
        <begin position="233"/>
        <end position="261"/>
    </location>
</feature>
<feature type="transmembrane region" description="Helical" evidence="13">
    <location>
        <begin position="281"/>
        <end position="302"/>
    </location>
</feature>
<reference evidence="15" key="1">
    <citation type="journal article" date="2023" name="Antibiotics">
        <title>Prevalence and Molecular Characterization of Methicillin-Resistant Staphylococci (MRS) and Mammaliicocci (MRM) in Dromedary Camels from Algeria: First Detection of SCCmec-mecC Hybrid in Methicillin-Resistant Mammaliicoccus lentus.</title>
        <authorList>
            <person name="Belhout C."/>
            <person name="Boyen F."/>
            <person name="Vereecke N."/>
            <person name="Theuns S."/>
            <person name="Taibi N."/>
            <person name="Stegger M."/>
            <person name="de la Fe-Rodriguez P.Y."/>
            <person name="Bouayad L."/>
            <person name="Elgroud R."/>
            <person name="Butaye P."/>
        </authorList>
    </citation>
    <scope>NUCLEOTIDE SEQUENCE</scope>
    <source>
        <strain evidence="15">7048</strain>
    </source>
</reference>
<feature type="transmembrane region" description="Helical" evidence="13">
    <location>
        <begin position="90"/>
        <end position="114"/>
    </location>
</feature>
<feature type="domain" description="Phosphatidylglycerol lysyltransferase C-terminal" evidence="14">
    <location>
        <begin position="530"/>
        <end position="821"/>
    </location>
</feature>
<gene>
    <name evidence="13 15" type="primary">mprF</name>
    <name evidence="15" type="ORF">PYH69_06875</name>
</gene>
<feature type="transmembrane region" description="Helical" evidence="13">
    <location>
        <begin position="421"/>
        <end position="439"/>
    </location>
</feature>
<feature type="transmembrane region" description="Helical" evidence="13">
    <location>
        <begin position="368"/>
        <end position="386"/>
    </location>
</feature>
<evidence type="ECO:0000256" key="5">
    <source>
        <dbReference type="ARBA" id="ARBA00022475"/>
    </source>
</evidence>
<organism evidence="15 16">
    <name type="scientific">Mammaliicoccus lentus</name>
    <name type="common">Staphylococcus lentus</name>
    <dbReference type="NCBI Taxonomy" id="42858"/>
    <lineage>
        <taxon>Bacteria</taxon>
        <taxon>Bacillati</taxon>
        <taxon>Bacillota</taxon>
        <taxon>Bacilli</taxon>
        <taxon>Bacillales</taxon>
        <taxon>Staphylococcaceae</taxon>
        <taxon>Mammaliicoccus</taxon>
    </lineage>
</organism>
<dbReference type="GO" id="GO:0005886">
    <property type="term" value="C:plasma membrane"/>
    <property type="evidence" value="ECO:0007669"/>
    <property type="project" value="UniProtKB-SubCell"/>
</dbReference>
<sequence>MKLLNSKSIISFLKIPFICLVFIVVIYILHNEISKINFKKTFVLFREMDTFIFVGIVILGVLSVLILSLYDVMLKQSLKIKLPLHKILSISFIINTFNSILGFGGLIGAGIRIYSYRNEVQDRKVLIKSVSLLLLSMLSGLSLLCLLIVLHLFKVDALLDNISWAKIVLYIGSAFLPIFIIFSILKPSTEQDRLLGVKFTIVSAFEWLAASFLLYVILLALNVHVDYSHLVGIFVIAALSGLMSMIPGGFGAFDLVILLGIKSLGVPEEQVLLALLLYRIVYYFFPFIIALGLSTFEFGSIIRKYIEESKFYTPAMDTTSFIKAIQRDLLTKIPSIALGLLVGITGFVLYFNHVFILYDAIYSHHYTFYSILLALHTAATLLLLICSKGVMSGTMRSTLMSIISTLVLMFVSILTNGTIIAFLWLAILLILLFIGYKNANVVKKIVTPIKILLSGLLILVMFIFNRIITVNYLNLYPHEVTKFDKYAVFSLFIVVLVLLLLLGTVITFILSKNNQRNLTKGFNFKTIENIIQKYEGSYVSHLAFTGDKQFFVNEDEDVFIMYRQTMNAVIVLGDPIGNEDKFSEVLTKFYDQMYFLGRDIIFYQVQTKLLSLYHEYGNVFFKLGEEALINLDTFTLSGKKKRGMRATYNKLETEGYRFEILEAPYSEEDIQMMKTISDNWLNGKKEMNFSVGAFNLNYLNKAPIAVIRHEAYGIVGFCSLMYTNYNQSISIDLIRWNKDIDIAVMDALYIHMLLWAKEQGYKQFNMGMATLSNVGYNKYAYLREKFAAKVFENINGIYSFQGLRNYKQKYHPDWEPRFLVYKKYSSLLWNLIRVSLTINYKIKNNDNTK</sequence>
<comment type="similarity">
    <text evidence="2 13">Belongs to the LPG synthase family.</text>
</comment>
<dbReference type="RefSeq" id="WP_282862910.1">
    <property type="nucleotide sequence ID" value="NZ_CP118848.1"/>
</dbReference>
<dbReference type="InterPro" id="IPR051211">
    <property type="entry name" value="PG_lysyltransferase"/>
</dbReference>
<comment type="subcellular location">
    <subcellularLocation>
        <location evidence="1 13">Cell membrane</location>
        <topology evidence="1 13">Multi-pass membrane protein</topology>
    </subcellularLocation>
</comment>
<dbReference type="InterPro" id="IPR022791">
    <property type="entry name" value="L-PG_synthase/AglD"/>
</dbReference>
<accession>A0AAX3W818</accession>
<comment type="function">
    <text evidence="13">Catalyzes the transfer of a lysyl group from L-lysyl-tRNA(Lys) to membrane-bound phosphatidylglycerol (PG), which produces lysylphosphatidylglycerol (LPG), a major component of the bacterial membrane with a positive net charge. LPG synthesis contributes to bacterial virulence as it is involved in the resistance mechanism against cationic antimicrobial peptides (CAMP) produces by the host's immune system (defensins, cathelicidins) and by the competing microorganisms.</text>
</comment>
<evidence type="ECO:0000256" key="4">
    <source>
        <dbReference type="ARBA" id="ARBA00021546"/>
    </source>
</evidence>
<keyword evidence="8 13" id="KW-1133">Transmembrane helix</keyword>
<evidence type="ECO:0000256" key="10">
    <source>
        <dbReference type="ARBA" id="ARBA00023136"/>
    </source>
</evidence>
<comment type="catalytic activity">
    <reaction evidence="12 13">
        <text>L-lysyl-tRNA(Lys) + a 1,2-diacyl-sn-glycero-3-phospho-(1'-sn-glycerol) = a 1,2-diacyl-sn-glycero-3-phospho-1'-(3'-O-L-lysyl)-sn-glycerol + tRNA(Lys)</text>
        <dbReference type="Rhea" id="RHEA:10668"/>
        <dbReference type="Rhea" id="RHEA-COMP:9696"/>
        <dbReference type="Rhea" id="RHEA-COMP:9697"/>
        <dbReference type="ChEBI" id="CHEBI:64716"/>
        <dbReference type="ChEBI" id="CHEBI:75792"/>
        <dbReference type="ChEBI" id="CHEBI:78442"/>
        <dbReference type="ChEBI" id="CHEBI:78529"/>
        <dbReference type="EC" id="2.3.2.3"/>
    </reaction>
</comment>
<evidence type="ECO:0000256" key="2">
    <source>
        <dbReference type="ARBA" id="ARBA00008627"/>
    </source>
</evidence>
<evidence type="ECO:0000256" key="3">
    <source>
        <dbReference type="ARBA" id="ARBA00012014"/>
    </source>
</evidence>
<dbReference type="GO" id="GO:0055091">
    <property type="term" value="P:phospholipid homeostasis"/>
    <property type="evidence" value="ECO:0007669"/>
    <property type="project" value="TreeGrafter"/>
</dbReference>
<dbReference type="GO" id="GO:0006629">
    <property type="term" value="P:lipid metabolic process"/>
    <property type="evidence" value="ECO:0007669"/>
    <property type="project" value="UniProtKB-KW"/>
</dbReference>
<feature type="transmembrane region" description="Helical" evidence="13">
    <location>
        <begin position="197"/>
        <end position="221"/>
    </location>
</feature>
<protein>
    <recommendedName>
        <fullName evidence="4 13">Phosphatidylglycerol lysyltransferase</fullName>
        <ecNumber evidence="3 13">2.3.2.3</ecNumber>
    </recommendedName>
    <alternativeName>
        <fullName evidence="13">Lysylphosphatidylglycerol synthase</fullName>
    </alternativeName>
</protein>
<evidence type="ECO:0000256" key="12">
    <source>
        <dbReference type="ARBA" id="ARBA00047540"/>
    </source>
</evidence>
<dbReference type="Pfam" id="PF03706">
    <property type="entry name" value="LPG_synthase_TM"/>
    <property type="match status" value="1"/>
</dbReference>
<dbReference type="GO" id="GO:0046677">
    <property type="term" value="P:response to antibiotic"/>
    <property type="evidence" value="ECO:0007669"/>
    <property type="project" value="UniProtKB-KW"/>
</dbReference>
<dbReference type="PANTHER" id="PTHR34697:SF2">
    <property type="entry name" value="PHOSPHATIDYLGLYCEROL LYSYLTRANSFERASE"/>
    <property type="match status" value="1"/>
</dbReference>
<dbReference type="GO" id="GO:0050071">
    <property type="term" value="F:phosphatidylglycerol lysyltransferase activity"/>
    <property type="evidence" value="ECO:0007669"/>
    <property type="project" value="UniProtKB-EC"/>
</dbReference>
<dbReference type="EC" id="2.3.2.3" evidence="3 13"/>
<evidence type="ECO:0000259" key="14">
    <source>
        <dbReference type="Pfam" id="PF09924"/>
    </source>
</evidence>